<accession>A0A318S7Y2</accession>
<gene>
    <name evidence="1" type="ORF">DES52_104301</name>
</gene>
<sequence length="79" mass="8676">MLTAARVFRVPPRFQGTLTSTNATRKTSSDVSWNKLSVVFPRDASPCAYSRAMMRGVTSLMWPRSGGVPNEMSGRVIPT</sequence>
<dbReference type="Proteomes" id="UP000248326">
    <property type="component" value="Unassembled WGS sequence"/>
</dbReference>
<dbReference type="AlphaFoldDB" id="A0A318S7Y2"/>
<comment type="caution">
    <text evidence="1">The sequence shown here is derived from an EMBL/GenBank/DDBJ whole genome shotgun (WGS) entry which is preliminary data.</text>
</comment>
<protein>
    <submittedName>
        <fullName evidence="1">Uncharacterized protein</fullName>
    </submittedName>
</protein>
<proteinExistence type="predicted"/>
<name>A0A318S7Y2_9DEIO</name>
<evidence type="ECO:0000313" key="1">
    <source>
        <dbReference type="EMBL" id="PYE55026.1"/>
    </source>
</evidence>
<dbReference type="EMBL" id="QJSX01000004">
    <property type="protein sequence ID" value="PYE55026.1"/>
    <property type="molecule type" value="Genomic_DNA"/>
</dbReference>
<evidence type="ECO:0000313" key="2">
    <source>
        <dbReference type="Proteomes" id="UP000248326"/>
    </source>
</evidence>
<organism evidence="1 2">
    <name type="scientific">Deinococcus yavapaiensis KR-236</name>
    <dbReference type="NCBI Taxonomy" id="694435"/>
    <lineage>
        <taxon>Bacteria</taxon>
        <taxon>Thermotogati</taxon>
        <taxon>Deinococcota</taxon>
        <taxon>Deinococci</taxon>
        <taxon>Deinococcales</taxon>
        <taxon>Deinococcaceae</taxon>
        <taxon>Deinococcus</taxon>
    </lineage>
</organism>
<keyword evidence="2" id="KW-1185">Reference proteome</keyword>
<reference evidence="1 2" key="1">
    <citation type="submission" date="2018-06" db="EMBL/GenBank/DDBJ databases">
        <title>Genomic Encyclopedia of Type Strains, Phase IV (KMG-IV): sequencing the most valuable type-strain genomes for metagenomic binning, comparative biology and taxonomic classification.</title>
        <authorList>
            <person name="Goeker M."/>
        </authorList>
    </citation>
    <scope>NUCLEOTIDE SEQUENCE [LARGE SCALE GENOMIC DNA]</scope>
    <source>
        <strain evidence="1 2">DSM 18048</strain>
    </source>
</reference>